<accession>A0A934N4L3</accession>
<gene>
    <name evidence="4" type="ORF">JF922_20270</name>
</gene>
<comment type="caution">
    <text evidence="4">The sequence shown here is derived from an EMBL/GenBank/DDBJ whole genome shotgun (WGS) entry which is preliminary data.</text>
</comment>
<dbReference type="PANTHER" id="PTHR43877">
    <property type="entry name" value="AMINOALKYLPHOSPHONATE N-ACETYLTRANSFERASE-RELATED-RELATED"/>
    <property type="match status" value="1"/>
</dbReference>
<dbReference type="RefSeq" id="WP_338204202.1">
    <property type="nucleotide sequence ID" value="NZ_JAEKNR010000201.1"/>
</dbReference>
<reference evidence="4" key="1">
    <citation type="submission" date="2020-10" db="EMBL/GenBank/DDBJ databases">
        <title>Ca. Dormibacterota MAGs.</title>
        <authorList>
            <person name="Montgomery K."/>
        </authorList>
    </citation>
    <scope>NUCLEOTIDE SEQUENCE [LARGE SCALE GENOMIC DNA]</scope>
    <source>
        <strain evidence="4">SC8812_S17_10</strain>
    </source>
</reference>
<name>A0A934N4L3_9BACT</name>
<organism evidence="4 5">
    <name type="scientific">Candidatus Nephthysia bennettiae</name>
    <dbReference type="NCBI Taxonomy" id="3127016"/>
    <lineage>
        <taxon>Bacteria</taxon>
        <taxon>Bacillati</taxon>
        <taxon>Candidatus Dormiibacterota</taxon>
        <taxon>Candidatus Dormibacteria</taxon>
        <taxon>Candidatus Dormibacterales</taxon>
        <taxon>Candidatus Dormibacteraceae</taxon>
        <taxon>Candidatus Nephthysia</taxon>
    </lineage>
</organism>
<proteinExistence type="predicted"/>
<evidence type="ECO:0000256" key="1">
    <source>
        <dbReference type="ARBA" id="ARBA00022679"/>
    </source>
</evidence>
<evidence type="ECO:0000313" key="5">
    <source>
        <dbReference type="Proteomes" id="UP000612893"/>
    </source>
</evidence>
<dbReference type="Proteomes" id="UP000612893">
    <property type="component" value="Unassembled WGS sequence"/>
</dbReference>
<dbReference type="CDD" id="cd04301">
    <property type="entry name" value="NAT_SF"/>
    <property type="match status" value="1"/>
</dbReference>
<dbReference type="EMBL" id="JAEKNR010000201">
    <property type="protein sequence ID" value="MBJ7600395.1"/>
    <property type="molecule type" value="Genomic_DNA"/>
</dbReference>
<dbReference type="PROSITE" id="PS51186">
    <property type="entry name" value="GNAT"/>
    <property type="match status" value="1"/>
</dbReference>
<dbReference type="Gene3D" id="3.40.630.30">
    <property type="match status" value="1"/>
</dbReference>
<dbReference type="InterPro" id="IPR000182">
    <property type="entry name" value="GNAT_dom"/>
</dbReference>
<sequence>MELSLSIAAEPLQSHDAQRLIAALDAGLSELYPPEQRFGPNLKAEHLDEGRGAFLVARDAERAVGCGAIRLLDPATAEAKRMYVDPEYRGRGVGRAVLDALEAAARQLGVRRLVLETGVHQEAAISLYRSAGFTHVECWGEYASSPTSICFVKNLS</sequence>
<dbReference type="GO" id="GO:0016746">
    <property type="term" value="F:acyltransferase activity"/>
    <property type="evidence" value="ECO:0007669"/>
    <property type="project" value="UniProtKB-KW"/>
</dbReference>
<evidence type="ECO:0000256" key="2">
    <source>
        <dbReference type="ARBA" id="ARBA00023315"/>
    </source>
</evidence>
<feature type="domain" description="N-acetyltransferase" evidence="3">
    <location>
        <begin position="7"/>
        <end position="156"/>
    </location>
</feature>
<dbReference type="AlphaFoldDB" id="A0A934N4L3"/>
<keyword evidence="2" id="KW-0012">Acyltransferase</keyword>
<dbReference type="SUPFAM" id="SSF55729">
    <property type="entry name" value="Acyl-CoA N-acyltransferases (Nat)"/>
    <property type="match status" value="1"/>
</dbReference>
<keyword evidence="1" id="KW-0808">Transferase</keyword>
<dbReference type="InterPro" id="IPR050832">
    <property type="entry name" value="Bact_Acetyltransf"/>
</dbReference>
<keyword evidence="5" id="KW-1185">Reference proteome</keyword>
<evidence type="ECO:0000259" key="3">
    <source>
        <dbReference type="PROSITE" id="PS51186"/>
    </source>
</evidence>
<dbReference type="PANTHER" id="PTHR43877:SF2">
    <property type="entry name" value="AMINOALKYLPHOSPHONATE N-ACETYLTRANSFERASE-RELATED"/>
    <property type="match status" value="1"/>
</dbReference>
<dbReference type="Pfam" id="PF00583">
    <property type="entry name" value="Acetyltransf_1"/>
    <property type="match status" value="1"/>
</dbReference>
<dbReference type="InterPro" id="IPR016181">
    <property type="entry name" value="Acyl_CoA_acyltransferase"/>
</dbReference>
<evidence type="ECO:0000313" key="4">
    <source>
        <dbReference type="EMBL" id="MBJ7600395.1"/>
    </source>
</evidence>
<protein>
    <submittedName>
        <fullName evidence="4">GNAT family N-acetyltransferase</fullName>
    </submittedName>
</protein>